<proteinExistence type="predicted"/>
<keyword evidence="2" id="KW-1185">Reference proteome</keyword>
<evidence type="ECO:0000313" key="1">
    <source>
        <dbReference type="EMBL" id="KAH3669638.1"/>
    </source>
</evidence>
<dbReference type="AlphaFoldDB" id="A0A9P8PCA6"/>
<reference evidence="1" key="2">
    <citation type="submission" date="2021-01" db="EMBL/GenBank/DDBJ databases">
        <authorList>
            <person name="Schikora-Tamarit M.A."/>
        </authorList>
    </citation>
    <scope>NUCLEOTIDE SEQUENCE</scope>
    <source>
        <strain evidence="1">NCAIM Y.01608</strain>
    </source>
</reference>
<accession>A0A9P8PCA6</accession>
<gene>
    <name evidence="1" type="ORF">OGATHE_002450</name>
</gene>
<sequence>MTNARDGRVQLYFLTTPSTTGVFWILDLTTSNGKRSDLENDTEITSIPHNVSPHSSFQSVVEGQNTFFLDYLSHNIAHTIVLRGLVLQPDFHQLKWDHNKRLSRTSSGSGQDRQRLGHLTHTKSTLINFTPFVIGGKLGGPLWGLHQNWGSNTTVESRRSFILDDFCQTVDNTRIFSFTSSTHLKLDSRLDHIQWVHDQNLRDTGNGTGKKLIGKWQGPLIRHILYFEESSRNLFKNIYT</sequence>
<name>A0A9P8PCA6_9ASCO</name>
<dbReference type="EMBL" id="JAEUBD010000983">
    <property type="protein sequence ID" value="KAH3669638.1"/>
    <property type="molecule type" value="Genomic_DNA"/>
</dbReference>
<comment type="caution">
    <text evidence="1">The sequence shown here is derived from an EMBL/GenBank/DDBJ whole genome shotgun (WGS) entry which is preliminary data.</text>
</comment>
<reference evidence="1" key="1">
    <citation type="journal article" date="2021" name="Open Biol.">
        <title>Shared evolutionary footprints suggest mitochondrial oxidative damage underlies multiple complex I losses in fungi.</title>
        <authorList>
            <person name="Schikora-Tamarit M.A."/>
            <person name="Marcet-Houben M."/>
            <person name="Nosek J."/>
            <person name="Gabaldon T."/>
        </authorList>
    </citation>
    <scope>NUCLEOTIDE SEQUENCE</scope>
    <source>
        <strain evidence="1">NCAIM Y.01608</strain>
    </source>
</reference>
<dbReference type="Proteomes" id="UP000788993">
    <property type="component" value="Unassembled WGS sequence"/>
</dbReference>
<organism evidence="1 2">
    <name type="scientific">Ogataea polymorpha</name>
    <dbReference type="NCBI Taxonomy" id="460523"/>
    <lineage>
        <taxon>Eukaryota</taxon>
        <taxon>Fungi</taxon>
        <taxon>Dikarya</taxon>
        <taxon>Ascomycota</taxon>
        <taxon>Saccharomycotina</taxon>
        <taxon>Pichiomycetes</taxon>
        <taxon>Pichiales</taxon>
        <taxon>Pichiaceae</taxon>
        <taxon>Ogataea</taxon>
    </lineage>
</organism>
<protein>
    <submittedName>
        <fullName evidence="1">Uncharacterized protein</fullName>
    </submittedName>
</protein>
<evidence type="ECO:0000313" key="2">
    <source>
        <dbReference type="Proteomes" id="UP000788993"/>
    </source>
</evidence>